<evidence type="ECO:0000256" key="1">
    <source>
        <dbReference type="ARBA" id="ARBA00004571"/>
    </source>
</evidence>
<dbReference type="CDD" id="cd01347">
    <property type="entry name" value="ligand_gated_channel"/>
    <property type="match status" value="1"/>
</dbReference>
<comment type="subcellular location">
    <subcellularLocation>
        <location evidence="1 10">Cell outer membrane</location>
        <topology evidence="1 10">Multi-pass membrane protein</topology>
    </subcellularLocation>
</comment>
<evidence type="ECO:0000313" key="15">
    <source>
        <dbReference type="EMBL" id="MCQ8185173.1"/>
    </source>
</evidence>
<evidence type="ECO:0000256" key="4">
    <source>
        <dbReference type="ARBA" id="ARBA00022452"/>
    </source>
</evidence>
<dbReference type="Gene3D" id="2.40.170.20">
    <property type="entry name" value="TonB-dependent receptor, beta-barrel domain"/>
    <property type="match status" value="1"/>
</dbReference>
<dbReference type="PROSITE" id="PS52016">
    <property type="entry name" value="TONB_DEPENDENT_REC_3"/>
    <property type="match status" value="1"/>
</dbReference>
<accession>A0A9X2L923</accession>
<dbReference type="PANTHER" id="PTHR32552">
    <property type="entry name" value="FERRICHROME IRON RECEPTOR-RELATED"/>
    <property type="match status" value="1"/>
</dbReference>
<evidence type="ECO:0000259" key="14">
    <source>
        <dbReference type="Pfam" id="PF07715"/>
    </source>
</evidence>
<dbReference type="InterPro" id="IPR036942">
    <property type="entry name" value="Beta-barrel_TonB_sf"/>
</dbReference>
<dbReference type="InterPro" id="IPR000531">
    <property type="entry name" value="Beta-barrel_TonB"/>
</dbReference>
<proteinExistence type="inferred from homology"/>
<keyword evidence="9 10" id="KW-0998">Cell outer membrane</keyword>
<dbReference type="EMBL" id="JANIBC010000004">
    <property type="protein sequence ID" value="MCQ8185173.1"/>
    <property type="molecule type" value="Genomic_DNA"/>
</dbReference>
<dbReference type="Pfam" id="PF00593">
    <property type="entry name" value="TonB_dep_Rec_b-barrel"/>
    <property type="match status" value="1"/>
</dbReference>
<dbReference type="NCBIfam" id="TIGR01783">
    <property type="entry name" value="TonB-siderophor"/>
    <property type="match status" value="1"/>
</dbReference>
<dbReference type="PANTHER" id="PTHR32552:SF83">
    <property type="entry name" value="BLR3904 PROTEIN"/>
    <property type="match status" value="1"/>
</dbReference>
<dbReference type="InterPro" id="IPR010105">
    <property type="entry name" value="TonB_sidphr_rcpt"/>
</dbReference>
<evidence type="ECO:0000256" key="8">
    <source>
        <dbReference type="ARBA" id="ARBA00023170"/>
    </source>
</evidence>
<keyword evidence="7 10" id="KW-0472">Membrane</keyword>
<keyword evidence="6 11" id="KW-0798">TonB box</keyword>
<dbReference type="GO" id="GO:0015344">
    <property type="term" value="F:siderophore uptake transmembrane transporter activity"/>
    <property type="evidence" value="ECO:0007669"/>
    <property type="project" value="TreeGrafter"/>
</dbReference>
<comment type="caution">
    <text evidence="15">The sequence shown here is derived from an EMBL/GenBank/DDBJ whole genome shotgun (WGS) entry which is preliminary data.</text>
</comment>
<keyword evidence="3 10" id="KW-0813">Transport</keyword>
<dbReference type="GO" id="GO:0009279">
    <property type="term" value="C:cell outer membrane"/>
    <property type="evidence" value="ECO:0007669"/>
    <property type="project" value="UniProtKB-SubCell"/>
</dbReference>
<evidence type="ECO:0000256" key="9">
    <source>
        <dbReference type="ARBA" id="ARBA00023237"/>
    </source>
</evidence>
<dbReference type="RefSeq" id="WP_256619040.1">
    <property type="nucleotide sequence ID" value="NZ_JANIBC010000004.1"/>
</dbReference>
<evidence type="ECO:0000256" key="5">
    <source>
        <dbReference type="ARBA" id="ARBA00022692"/>
    </source>
</evidence>
<evidence type="ECO:0000259" key="13">
    <source>
        <dbReference type="Pfam" id="PF00593"/>
    </source>
</evidence>
<dbReference type="InterPro" id="IPR037066">
    <property type="entry name" value="Plug_dom_sf"/>
</dbReference>
<evidence type="ECO:0000256" key="11">
    <source>
        <dbReference type="RuleBase" id="RU003357"/>
    </source>
</evidence>
<reference evidence="15" key="1">
    <citation type="submission" date="2022-07" db="EMBL/GenBank/DDBJ databases">
        <title>Parvularcula maris sp. nov., an algicidal bacterium isolated from seawater.</title>
        <authorList>
            <person name="Li F."/>
        </authorList>
    </citation>
    <scope>NUCLEOTIDE SEQUENCE</scope>
    <source>
        <strain evidence="15">BGMRC 0090</strain>
    </source>
</reference>
<evidence type="ECO:0000256" key="7">
    <source>
        <dbReference type="ARBA" id="ARBA00023136"/>
    </source>
</evidence>
<dbReference type="Gene3D" id="2.170.130.10">
    <property type="entry name" value="TonB-dependent receptor, plug domain"/>
    <property type="match status" value="1"/>
</dbReference>
<dbReference type="InterPro" id="IPR012910">
    <property type="entry name" value="Plug_dom"/>
</dbReference>
<keyword evidence="16" id="KW-1185">Reference proteome</keyword>
<evidence type="ECO:0000313" key="16">
    <source>
        <dbReference type="Proteomes" id="UP001142610"/>
    </source>
</evidence>
<comment type="similarity">
    <text evidence="2 10 11">Belongs to the TonB-dependent receptor family.</text>
</comment>
<evidence type="ECO:0000256" key="2">
    <source>
        <dbReference type="ARBA" id="ARBA00009810"/>
    </source>
</evidence>
<keyword evidence="8 15" id="KW-0675">Receptor</keyword>
<name>A0A9X2L923_9PROT</name>
<feature type="signal peptide" evidence="12">
    <location>
        <begin position="1"/>
        <end position="15"/>
    </location>
</feature>
<protein>
    <submittedName>
        <fullName evidence="15">TonB-dependent siderophore receptor</fullName>
    </submittedName>
</protein>
<dbReference type="AlphaFoldDB" id="A0A9X2L923"/>
<feature type="domain" description="TonB-dependent receptor-like beta-barrel" evidence="13">
    <location>
        <begin position="217"/>
        <end position="658"/>
    </location>
</feature>
<dbReference type="SUPFAM" id="SSF56935">
    <property type="entry name" value="Porins"/>
    <property type="match status" value="1"/>
</dbReference>
<feature type="domain" description="TonB-dependent receptor plug" evidence="14">
    <location>
        <begin position="47"/>
        <end position="143"/>
    </location>
</feature>
<keyword evidence="12" id="KW-0732">Signal</keyword>
<dbReference type="InterPro" id="IPR039426">
    <property type="entry name" value="TonB-dep_rcpt-like"/>
</dbReference>
<evidence type="ECO:0000256" key="6">
    <source>
        <dbReference type="ARBA" id="ARBA00023077"/>
    </source>
</evidence>
<evidence type="ECO:0000256" key="10">
    <source>
        <dbReference type="PROSITE-ProRule" id="PRU01360"/>
    </source>
</evidence>
<keyword evidence="4 10" id="KW-1134">Transmembrane beta strand</keyword>
<dbReference type="GO" id="GO:0038023">
    <property type="term" value="F:signaling receptor activity"/>
    <property type="evidence" value="ECO:0007669"/>
    <property type="project" value="InterPro"/>
</dbReference>
<gene>
    <name evidence="15" type="ORF">NOG11_07180</name>
</gene>
<evidence type="ECO:0000256" key="3">
    <source>
        <dbReference type="ARBA" id="ARBA00022448"/>
    </source>
</evidence>
<dbReference type="Proteomes" id="UP001142610">
    <property type="component" value="Unassembled WGS sequence"/>
</dbReference>
<organism evidence="15 16">
    <name type="scientific">Parvularcula maris</name>
    <dbReference type="NCBI Taxonomy" id="2965077"/>
    <lineage>
        <taxon>Bacteria</taxon>
        <taxon>Pseudomonadati</taxon>
        <taxon>Pseudomonadota</taxon>
        <taxon>Alphaproteobacteria</taxon>
        <taxon>Parvularculales</taxon>
        <taxon>Parvularculaceae</taxon>
        <taxon>Parvularcula</taxon>
    </lineage>
</organism>
<dbReference type="Pfam" id="PF07715">
    <property type="entry name" value="Plug"/>
    <property type="match status" value="1"/>
</dbReference>
<feature type="chain" id="PRO_5040949218" evidence="12">
    <location>
        <begin position="16"/>
        <end position="689"/>
    </location>
</feature>
<sequence>MNSLLLLTASLAATAAAEPAAPADVLVVRGNYQPIQAAAGTKTGMPLVDTPQSIFVLTEEQIKDQAFTSVDDVLRFVPGASIGQGEGHRDQLTIRGQNTTADFFIDGLRDDVQYFRPLYNLERVEVLKGPNALLFGRGGGGGVINRVTKAPALDESFTEVDLSGDTFGSALAAIDSNAAVTDNVGFRLNAFAEHLENHRDVFDGDRFAINPTLLFDVSPATDLLLSYEYVQDDRVVDRGVPSLDGEPLRGFSDTFFGSAEGNFTDLRAHIVRGKVDHRFSNNLRGDVTLQYANYDKLYQNVYPTGIDLEAGTVGLDGYRDSTKRENFILQSNLVAEFATGGIEHTVLFGGELIAQDTDNARRDILFADSDDDQIETPFTDPLSVPTFSFPEFTRSRASEVRVASAFVQDEIDLGAGFKLIGGLRYDRFEIEVEDRIAAAGGGDGALERTDDMVSPRAGLIYKPLPQASLYASYAKSFLPRSGDQFLTLSPTTEALDPEEFENIEVGFKWDVSERLALTGAIFRIERESGTTVDPNDPERTILFSAITRGAEIQLTGSLTPFWAINGGYSYLDAEEDGRVVDGLGANRPLAQVPEHMLSLWNRFDVTERFSLGIGASYQAAQFASLSGNVELPSYTRVDAAATYDVTDRLRLQLNVENLLDEEYFPAAHNDNNITTGEPLNARLTLRTRF</sequence>
<evidence type="ECO:0000256" key="12">
    <source>
        <dbReference type="SAM" id="SignalP"/>
    </source>
</evidence>
<dbReference type="GO" id="GO:0015891">
    <property type="term" value="P:siderophore transport"/>
    <property type="evidence" value="ECO:0007669"/>
    <property type="project" value="InterPro"/>
</dbReference>
<keyword evidence="5 10" id="KW-0812">Transmembrane</keyword>